<keyword evidence="1 4" id="KW-0808">Transferase</keyword>
<evidence type="ECO:0000256" key="1">
    <source>
        <dbReference type="ARBA" id="ARBA00022679"/>
    </source>
</evidence>
<sequence length="467" mass="51962">MALKVTKISQVSPASNSSNDSANSMVLPLTFFDLRWLQFHPTERVIFYKLIKDSSLQSFLSVILPKLELSLSIVLRHYLPLAGRLTWSSQDPKPSIIVSPNDYVSLTVAESDADFSRISGKGLRPESEIRSLVPELSLSCDSPSVLSLQVTLFPNQGFCIGIASHHSVMDGKTVIRFIKSWAHICKHGAMDLPEDLTPVLDRTVINVPSSLDAKIIELLSYFSEVKDSFRSLKLLPPKEISPDLVRISLELTRENIEKLREQAKRESARSHHELHLSTFVVANAYLWTCLVKTRGGDENRPVRFMYAADFRNRLDPPVPEMYFGNCVFPIGCFGYKANVFLGEDGFVNMVEILSDSVRSIGLRKLETICELYIDGTKSVKPGTQIGSIAGSNQFGLYGSDFGWGKPCNSEIASIDRNEAFSMSERRDEPGGVEIGLCLKKFRCLVKSKARSGFEAQSGSKGYNGFVK</sequence>
<dbReference type="AlphaFoldDB" id="A0A8T2ESD7"/>
<dbReference type="GO" id="GO:0016747">
    <property type="term" value="F:acyltransferase activity, transferring groups other than amino-acyl groups"/>
    <property type="evidence" value="ECO:0007669"/>
    <property type="project" value="UniProtKB-ARBA"/>
</dbReference>
<comment type="caution">
    <text evidence="4">The sequence shown here is derived from an EMBL/GenBank/DDBJ whole genome shotgun (WGS) entry which is preliminary data.</text>
</comment>
<protein>
    <submittedName>
        <fullName evidence="4">Transferase</fullName>
    </submittedName>
</protein>
<dbReference type="EMBL" id="JAEFBK010000003">
    <property type="protein sequence ID" value="KAG7627055.1"/>
    <property type="molecule type" value="Genomic_DNA"/>
</dbReference>
<proteinExistence type="predicted"/>
<dbReference type="Pfam" id="PF02458">
    <property type="entry name" value="Transferase"/>
    <property type="match status" value="1"/>
</dbReference>
<feature type="compositionally biased region" description="Low complexity" evidence="3">
    <location>
        <begin position="12"/>
        <end position="21"/>
    </location>
</feature>
<reference evidence="4 5" key="1">
    <citation type="submission" date="2020-12" db="EMBL/GenBank/DDBJ databases">
        <title>Concerted genomic and epigenomic changes stabilize Arabidopsis allopolyploids.</title>
        <authorList>
            <person name="Chen Z."/>
        </authorList>
    </citation>
    <scope>NUCLEOTIDE SEQUENCE [LARGE SCALE GENOMIC DNA]</scope>
    <source>
        <strain evidence="4">Allo738</strain>
        <tissue evidence="4">Leaf</tissue>
    </source>
</reference>
<gene>
    <name evidence="4" type="ORF">ISN45_At03g031780</name>
</gene>
<accession>A0A8T2ESD7</accession>
<dbReference type="Proteomes" id="UP000694240">
    <property type="component" value="Chromosome 3"/>
</dbReference>
<feature type="region of interest" description="Disordered" evidence="3">
    <location>
        <begin position="1"/>
        <end position="21"/>
    </location>
</feature>
<evidence type="ECO:0000256" key="2">
    <source>
        <dbReference type="ARBA" id="ARBA00023315"/>
    </source>
</evidence>
<keyword evidence="2" id="KW-0012">Acyltransferase</keyword>
<dbReference type="PANTHER" id="PTHR31625">
    <property type="match status" value="1"/>
</dbReference>
<evidence type="ECO:0000313" key="5">
    <source>
        <dbReference type="Proteomes" id="UP000694240"/>
    </source>
</evidence>
<evidence type="ECO:0000313" key="4">
    <source>
        <dbReference type="EMBL" id="KAG7627055.1"/>
    </source>
</evidence>
<name>A0A8T2ESD7_9BRAS</name>
<dbReference type="InterPro" id="IPR051504">
    <property type="entry name" value="Plant_metabolite_acyltrans"/>
</dbReference>
<evidence type="ECO:0000256" key="3">
    <source>
        <dbReference type="SAM" id="MobiDB-lite"/>
    </source>
</evidence>
<keyword evidence="5" id="KW-1185">Reference proteome</keyword>
<organism evidence="4 5">
    <name type="scientific">Arabidopsis thaliana x Arabidopsis arenosa</name>
    <dbReference type="NCBI Taxonomy" id="1240361"/>
    <lineage>
        <taxon>Eukaryota</taxon>
        <taxon>Viridiplantae</taxon>
        <taxon>Streptophyta</taxon>
        <taxon>Embryophyta</taxon>
        <taxon>Tracheophyta</taxon>
        <taxon>Spermatophyta</taxon>
        <taxon>Magnoliopsida</taxon>
        <taxon>eudicotyledons</taxon>
        <taxon>Gunneridae</taxon>
        <taxon>Pentapetalae</taxon>
        <taxon>rosids</taxon>
        <taxon>malvids</taxon>
        <taxon>Brassicales</taxon>
        <taxon>Brassicaceae</taxon>
        <taxon>Camelineae</taxon>
        <taxon>Arabidopsis</taxon>
    </lineage>
</organism>